<dbReference type="AlphaFoldDB" id="A0A8D8PNK6"/>
<keyword evidence="1" id="KW-1133">Transmembrane helix</keyword>
<evidence type="ECO:0000313" key="2">
    <source>
        <dbReference type="EMBL" id="CAG6608451.1"/>
    </source>
</evidence>
<keyword evidence="1" id="KW-0812">Transmembrane</keyword>
<proteinExistence type="predicted"/>
<evidence type="ECO:0000256" key="1">
    <source>
        <dbReference type="SAM" id="Phobius"/>
    </source>
</evidence>
<reference evidence="2" key="1">
    <citation type="submission" date="2021-05" db="EMBL/GenBank/DDBJ databases">
        <authorList>
            <person name="Alioto T."/>
            <person name="Alioto T."/>
            <person name="Gomez Garrido J."/>
        </authorList>
    </citation>
    <scope>NUCLEOTIDE SEQUENCE</scope>
</reference>
<keyword evidence="1" id="KW-0472">Membrane</keyword>
<feature type="transmembrane region" description="Helical" evidence="1">
    <location>
        <begin position="39"/>
        <end position="65"/>
    </location>
</feature>
<protein>
    <submittedName>
        <fullName evidence="2">Uncharacterized protein</fullName>
    </submittedName>
</protein>
<organism evidence="2">
    <name type="scientific">Cacopsylla melanoneura</name>
    <dbReference type="NCBI Taxonomy" id="428564"/>
    <lineage>
        <taxon>Eukaryota</taxon>
        <taxon>Metazoa</taxon>
        <taxon>Ecdysozoa</taxon>
        <taxon>Arthropoda</taxon>
        <taxon>Hexapoda</taxon>
        <taxon>Insecta</taxon>
        <taxon>Pterygota</taxon>
        <taxon>Neoptera</taxon>
        <taxon>Paraneoptera</taxon>
        <taxon>Hemiptera</taxon>
        <taxon>Sternorrhyncha</taxon>
        <taxon>Psylloidea</taxon>
        <taxon>Psyllidae</taxon>
        <taxon>Psyllinae</taxon>
        <taxon>Cacopsylla</taxon>
    </lineage>
</organism>
<name>A0A8D8PNK6_9HEMI</name>
<sequence length="103" mass="11918">MRKMCTLHTTTYSRVALWNSSKQSEKRQSMNFKQHISNIFFNVAFSLYYCALGLYTSSISFFIILNKKMAILKNSPALSCMKCPQRCIYIEKEATENGHEIST</sequence>
<accession>A0A8D8PNK6</accession>
<dbReference type="EMBL" id="HBUF01011824">
    <property type="protein sequence ID" value="CAG6608451.1"/>
    <property type="molecule type" value="Transcribed_RNA"/>
</dbReference>